<reference evidence="1 2" key="1">
    <citation type="submission" date="2012-05" db="EMBL/GenBank/DDBJ databases">
        <authorList>
            <person name="Hilton J."/>
        </authorList>
    </citation>
    <scope>NUCLEOTIDE SEQUENCE [LARGE SCALE GENOMIC DNA]</scope>
    <source>
        <strain evidence="1 2">HH01</strain>
    </source>
</reference>
<gene>
    <name evidence="1" type="ORF">RINTHH_13230</name>
</gene>
<dbReference type="AlphaFoldDB" id="M1X0E7"/>
<dbReference type="RefSeq" id="WP_008234119.1">
    <property type="nucleotide sequence ID" value="NZ_CAIY01000044.1"/>
</dbReference>
<evidence type="ECO:0000313" key="1">
    <source>
        <dbReference type="EMBL" id="CCH67478.1"/>
    </source>
</evidence>
<name>M1X0E7_9NOST</name>
<reference evidence="2" key="2">
    <citation type="submission" date="2016-01" db="EMBL/GenBank/DDBJ databases">
        <title>Diatom-associated endosymboitic cyanobacterium lacks core nitrogen metabolism enzymes.</title>
        <authorList>
            <person name="Hilton J.A."/>
            <person name="Foster R.A."/>
            <person name="Tripp H.J."/>
            <person name="Carter B.J."/>
            <person name="Zehr J.P."/>
            <person name="Villareal T.A."/>
        </authorList>
    </citation>
    <scope>NUCLEOTIDE SEQUENCE [LARGE SCALE GENOMIC DNA]</scope>
    <source>
        <strain evidence="2">HH01</strain>
    </source>
</reference>
<protein>
    <submittedName>
        <fullName evidence="1">Uncharacterized protein</fullName>
    </submittedName>
</protein>
<dbReference type="EMBL" id="CAIY01000044">
    <property type="protein sequence ID" value="CCH67478.1"/>
    <property type="molecule type" value="Genomic_DNA"/>
</dbReference>
<accession>M1X0E7</accession>
<dbReference type="STRING" id="1165094.RINTHH_13230"/>
<evidence type="ECO:0000313" key="2">
    <source>
        <dbReference type="Proteomes" id="UP000053051"/>
    </source>
</evidence>
<keyword evidence="2" id="KW-1185">Reference proteome</keyword>
<organism evidence="1 2">
    <name type="scientific">Richelia intracellularis HH01</name>
    <dbReference type="NCBI Taxonomy" id="1165094"/>
    <lineage>
        <taxon>Bacteria</taxon>
        <taxon>Bacillati</taxon>
        <taxon>Cyanobacteriota</taxon>
        <taxon>Cyanophyceae</taxon>
        <taxon>Nostocales</taxon>
        <taxon>Nostocaceae</taxon>
        <taxon>Richelia</taxon>
    </lineage>
</organism>
<dbReference type="Proteomes" id="UP000053051">
    <property type="component" value="Unassembled WGS sequence"/>
</dbReference>
<sequence>MKKMFAKQCVDVFLRASNYEKRVFLVSDTLASFRLSDGIYPSGSSEIQVKNGTGSWTEFCQKQL</sequence>
<comment type="caution">
    <text evidence="1">The sequence shown here is derived from an EMBL/GenBank/DDBJ whole genome shotgun (WGS) entry which is preliminary data.</text>
</comment>
<proteinExistence type="predicted"/>